<dbReference type="Proteomes" id="UP000887565">
    <property type="component" value="Unplaced"/>
</dbReference>
<dbReference type="AlphaFoldDB" id="A0A915KES3"/>
<reference evidence="2" key="1">
    <citation type="submission" date="2022-11" db="UniProtKB">
        <authorList>
            <consortium name="WormBaseParasite"/>
        </authorList>
    </citation>
    <scope>IDENTIFICATION</scope>
</reference>
<name>A0A915KES3_ROMCU</name>
<protein>
    <submittedName>
        <fullName evidence="2">Uncharacterized protein</fullName>
    </submittedName>
</protein>
<evidence type="ECO:0000313" key="1">
    <source>
        <dbReference type="Proteomes" id="UP000887565"/>
    </source>
</evidence>
<proteinExistence type="predicted"/>
<evidence type="ECO:0000313" key="2">
    <source>
        <dbReference type="WBParaSite" id="nRc.2.0.1.t36434-RA"/>
    </source>
</evidence>
<dbReference type="WBParaSite" id="nRc.2.0.1.t36434-RA">
    <property type="protein sequence ID" value="nRc.2.0.1.t36434-RA"/>
    <property type="gene ID" value="nRc.2.0.1.g36434"/>
</dbReference>
<keyword evidence="1" id="KW-1185">Reference proteome</keyword>
<sequence length="156" mass="17292">MYQICDPAAHELTMRRMINDLITSIHYRPHPPLLHRRPIFDCPFDLFARPTTMALNCLSLDPPTSDPGTTSPRPSLTTALDPHLRTTILDTFQGLPTDSASMINLTFDDPLVIPYALLHQNSTNSASLTNLTSDCPSTSASPSGMTMYIAFDEEKE</sequence>
<organism evidence="1 2">
    <name type="scientific">Romanomermis culicivorax</name>
    <name type="common">Nematode worm</name>
    <dbReference type="NCBI Taxonomy" id="13658"/>
    <lineage>
        <taxon>Eukaryota</taxon>
        <taxon>Metazoa</taxon>
        <taxon>Ecdysozoa</taxon>
        <taxon>Nematoda</taxon>
        <taxon>Enoplea</taxon>
        <taxon>Dorylaimia</taxon>
        <taxon>Mermithida</taxon>
        <taxon>Mermithoidea</taxon>
        <taxon>Mermithidae</taxon>
        <taxon>Romanomermis</taxon>
    </lineage>
</organism>
<accession>A0A915KES3</accession>